<dbReference type="FunFam" id="3.40.50.720:FF:000173">
    <property type="entry name" value="3-oxoacyl-[acyl-carrier protein] reductase"/>
    <property type="match status" value="1"/>
</dbReference>
<dbReference type="InterPro" id="IPR050259">
    <property type="entry name" value="SDR"/>
</dbReference>
<dbReference type="PANTHER" id="PTHR42879:SF2">
    <property type="entry name" value="3-OXOACYL-[ACYL-CARRIER-PROTEIN] REDUCTASE FABG"/>
    <property type="match status" value="1"/>
</dbReference>
<protein>
    <submittedName>
        <fullName evidence="5">SDR family NAD(P)-dependent oxidoreductase</fullName>
    </submittedName>
</protein>
<keyword evidence="3" id="KW-0443">Lipid metabolism</keyword>
<keyword evidence="2" id="KW-0560">Oxidoreductase</keyword>
<dbReference type="Proteomes" id="UP000713880">
    <property type="component" value="Unassembled WGS sequence"/>
</dbReference>
<reference evidence="5" key="1">
    <citation type="submission" date="2020-08" db="EMBL/GenBank/DDBJ databases">
        <authorList>
            <person name="Cejkova D."/>
            <person name="Kubasova T."/>
            <person name="Jahodarova E."/>
            <person name="Rychlik I."/>
        </authorList>
    </citation>
    <scope>NUCLEOTIDE SEQUENCE</scope>
    <source>
        <strain evidence="5">An420c</strain>
    </source>
</reference>
<comment type="similarity">
    <text evidence="1 4">Belongs to the short-chain dehydrogenases/reductases (SDR) family.</text>
</comment>
<dbReference type="InterPro" id="IPR020904">
    <property type="entry name" value="Sc_DH/Rdtase_CS"/>
</dbReference>
<dbReference type="PRINTS" id="PR00081">
    <property type="entry name" value="GDHRDH"/>
</dbReference>
<dbReference type="PRINTS" id="PR00080">
    <property type="entry name" value="SDRFAMILY"/>
</dbReference>
<dbReference type="GO" id="GO:0032787">
    <property type="term" value="P:monocarboxylic acid metabolic process"/>
    <property type="evidence" value="ECO:0007669"/>
    <property type="project" value="UniProtKB-ARBA"/>
</dbReference>
<dbReference type="PANTHER" id="PTHR42879">
    <property type="entry name" value="3-OXOACYL-(ACYL-CARRIER-PROTEIN) REDUCTASE"/>
    <property type="match status" value="1"/>
</dbReference>
<dbReference type="EMBL" id="JACJLV010000002">
    <property type="protein sequence ID" value="MBM6825622.1"/>
    <property type="molecule type" value="Genomic_DNA"/>
</dbReference>
<name>A0A938WZM2_9CLOT</name>
<evidence type="ECO:0000256" key="4">
    <source>
        <dbReference type="RuleBase" id="RU000363"/>
    </source>
</evidence>
<dbReference type="AlphaFoldDB" id="A0A938WZM2"/>
<keyword evidence="3" id="KW-0753">Steroid metabolism</keyword>
<dbReference type="InterPro" id="IPR036291">
    <property type="entry name" value="NAD(P)-bd_dom_sf"/>
</dbReference>
<evidence type="ECO:0000256" key="2">
    <source>
        <dbReference type="ARBA" id="ARBA00023002"/>
    </source>
</evidence>
<proteinExistence type="inferred from homology"/>
<organism evidence="5 6">
    <name type="scientific">Mordavella massiliensis</name>
    <dbReference type="NCBI Taxonomy" id="1871024"/>
    <lineage>
        <taxon>Bacteria</taxon>
        <taxon>Bacillati</taxon>
        <taxon>Bacillota</taxon>
        <taxon>Clostridia</taxon>
        <taxon>Eubacteriales</taxon>
        <taxon>Clostridiaceae</taxon>
        <taxon>Mordavella</taxon>
    </lineage>
</organism>
<dbReference type="Pfam" id="PF00106">
    <property type="entry name" value="adh_short"/>
    <property type="match status" value="1"/>
</dbReference>
<sequence length="244" mass="25861">MSMQNVLITGASRGVGKSTALAFASRGFRVFLNCKSSLADLAEVKKEIQDTCGAPCHLVPGDAGDPQAIRQIFKEIREICGGIDILINNAGISHIGLLMDMTDAQWDGILSANLSSVFYCCREAIPYMVSRHSGRIINISSMWGSAGASCEAAYSATKAGVDGLTKALAKELAPSGIPVNAIALGVIDTRMNAQLSSEEREALCQEIPAGRFGTPEEAAELIYQTALSPLYLTGQIIRMDGGFL</sequence>
<dbReference type="GO" id="GO:0016491">
    <property type="term" value="F:oxidoreductase activity"/>
    <property type="evidence" value="ECO:0007669"/>
    <property type="project" value="UniProtKB-KW"/>
</dbReference>
<reference evidence="5" key="2">
    <citation type="journal article" date="2021" name="Sci. Rep.">
        <title>The distribution of antibiotic resistance genes in chicken gut microbiota commensals.</title>
        <authorList>
            <person name="Juricova H."/>
            <person name="Matiasovicova J."/>
            <person name="Kubasova T."/>
            <person name="Cejkova D."/>
            <person name="Rychlik I."/>
        </authorList>
    </citation>
    <scope>NUCLEOTIDE SEQUENCE</scope>
    <source>
        <strain evidence="5">An420c</strain>
    </source>
</reference>
<evidence type="ECO:0000256" key="1">
    <source>
        <dbReference type="ARBA" id="ARBA00006484"/>
    </source>
</evidence>
<dbReference type="PROSITE" id="PS00061">
    <property type="entry name" value="ADH_SHORT"/>
    <property type="match status" value="1"/>
</dbReference>
<dbReference type="RefSeq" id="WP_204907694.1">
    <property type="nucleotide sequence ID" value="NZ_JACJLV010000002.1"/>
</dbReference>
<evidence type="ECO:0000256" key="3">
    <source>
        <dbReference type="ARBA" id="ARBA00023221"/>
    </source>
</evidence>
<evidence type="ECO:0000313" key="6">
    <source>
        <dbReference type="Proteomes" id="UP000713880"/>
    </source>
</evidence>
<dbReference type="Gene3D" id="3.40.50.720">
    <property type="entry name" value="NAD(P)-binding Rossmann-like Domain"/>
    <property type="match status" value="1"/>
</dbReference>
<comment type="caution">
    <text evidence="5">The sequence shown here is derived from an EMBL/GenBank/DDBJ whole genome shotgun (WGS) entry which is preliminary data.</text>
</comment>
<dbReference type="SUPFAM" id="SSF51735">
    <property type="entry name" value="NAD(P)-binding Rossmann-fold domains"/>
    <property type="match status" value="1"/>
</dbReference>
<gene>
    <name evidence="5" type="ORF">H6A13_00685</name>
</gene>
<keyword evidence="6" id="KW-1185">Reference proteome</keyword>
<dbReference type="GO" id="GO:0008202">
    <property type="term" value="P:steroid metabolic process"/>
    <property type="evidence" value="ECO:0007669"/>
    <property type="project" value="UniProtKB-KW"/>
</dbReference>
<evidence type="ECO:0000313" key="5">
    <source>
        <dbReference type="EMBL" id="MBM6825622.1"/>
    </source>
</evidence>
<accession>A0A938WZM2</accession>
<dbReference type="InterPro" id="IPR002347">
    <property type="entry name" value="SDR_fam"/>
</dbReference>